<keyword evidence="8 9" id="KW-0119">Carbohydrate metabolism</keyword>
<evidence type="ECO:0000313" key="11">
    <source>
        <dbReference type="EMBL" id="MEQ2473285.1"/>
    </source>
</evidence>
<feature type="binding site" evidence="9">
    <location>
        <position position="254"/>
    </location>
    <ligand>
        <name>substrate</name>
    </ligand>
</feature>
<feature type="binding site" evidence="9">
    <location>
        <position position="278"/>
    </location>
    <ligand>
        <name>ATP</name>
        <dbReference type="ChEBI" id="CHEBI:30616"/>
    </ligand>
</feature>
<comment type="caution">
    <text evidence="9">Lacks conserved residue(s) required for the propagation of feature annotation.</text>
</comment>
<proteinExistence type="inferred from homology"/>
<evidence type="ECO:0000256" key="7">
    <source>
        <dbReference type="ARBA" id="ARBA00022958"/>
    </source>
</evidence>
<dbReference type="EC" id="2.7.1.15" evidence="9"/>
<feature type="binding site" evidence="9">
    <location>
        <position position="289"/>
    </location>
    <ligand>
        <name>K(+)</name>
        <dbReference type="ChEBI" id="CHEBI:29103"/>
    </ligand>
</feature>
<comment type="subcellular location">
    <subcellularLocation>
        <location evidence="9">Cytoplasm</location>
    </subcellularLocation>
</comment>
<dbReference type="PANTHER" id="PTHR10584:SF166">
    <property type="entry name" value="RIBOKINASE"/>
    <property type="match status" value="1"/>
</dbReference>
<comment type="similarity">
    <text evidence="9">Belongs to the carbohydrate kinase PfkB family. Ribokinase subfamily.</text>
</comment>
<dbReference type="PANTHER" id="PTHR10584">
    <property type="entry name" value="SUGAR KINASE"/>
    <property type="match status" value="1"/>
</dbReference>
<evidence type="ECO:0000259" key="10">
    <source>
        <dbReference type="Pfam" id="PF00294"/>
    </source>
</evidence>
<dbReference type="EMBL" id="JBBMFE010000012">
    <property type="protein sequence ID" value="MEQ2473285.1"/>
    <property type="molecule type" value="Genomic_DNA"/>
</dbReference>
<dbReference type="Proteomes" id="UP001438008">
    <property type="component" value="Unassembled WGS sequence"/>
</dbReference>
<dbReference type="Gene3D" id="3.40.1190.20">
    <property type="match status" value="1"/>
</dbReference>
<evidence type="ECO:0000256" key="9">
    <source>
        <dbReference type="HAMAP-Rule" id="MF_01987"/>
    </source>
</evidence>
<dbReference type="SUPFAM" id="SSF53613">
    <property type="entry name" value="Ribokinase-like"/>
    <property type="match status" value="1"/>
</dbReference>
<evidence type="ECO:0000256" key="3">
    <source>
        <dbReference type="ARBA" id="ARBA00022741"/>
    </source>
</evidence>
<dbReference type="Pfam" id="PF00294">
    <property type="entry name" value="PfkB"/>
    <property type="match status" value="1"/>
</dbReference>
<comment type="function">
    <text evidence="9">Catalyzes the phosphorylation of ribose at O-5 in a reaction requiring ATP and magnesium. The resulting D-ribose-5-phosphate can then be used either for sythesis of nucleotides, histidine, and tryptophan, or as a component of the pentose phosphate pathway.</text>
</comment>
<evidence type="ECO:0000256" key="1">
    <source>
        <dbReference type="ARBA" id="ARBA00022679"/>
    </source>
</evidence>
<dbReference type="PRINTS" id="PR00990">
    <property type="entry name" value="RIBOKINASE"/>
</dbReference>
<keyword evidence="5 9" id="KW-0067">ATP-binding</keyword>
<evidence type="ECO:0000256" key="4">
    <source>
        <dbReference type="ARBA" id="ARBA00022777"/>
    </source>
</evidence>
<dbReference type="RefSeq" id="WP_349165011.1">
    <property type="nucleotide sequence ID" value="NZ_JBBMFE010000012.1"/>
</dbReference>
<comment type="catalytic activity">
    <reaction evidence="9">
        <text>D-ribose + ATP = D-ribose 5-phosphate + ADP + H(+)</text>
        <dbReference type="Rhea" id="RHEA:13697"/>
        <dbReference type="ChEBI" id="CHEBI:15378"/>
        <dbReference type="ChEBI" id="CHEBI:30616"/>
        <dbReference type="ChEBI" id="CHEBI:47013"/>
        <dbReference type="ChEBI" id="CHEBI:78346"/>
        <dbReference type="ChEBI" id="CHEBI:456216"/>
        <dbReference type="EC" id="2.7.1.15"/>
    </reaction>
</comment>
<comment type="caution">
    <text evidence="11">The sequence shown here is derived from an EMBL/GenBank/DDBJ whole genome shotgun (WGS) entry which is preliminary data.</text>
</comment>
<organism evidence="11 12">
    <name type="scientific">Laedolimicola intestinihominis</name>
    <dbReference type="NCBI Taxonomy" id="3133166"/>
    <lineage>
        <taxon>Bacteria</taxon>
        <taxon>Bacillati</taxon>
        <taxon>Bacillota</taxon>
        <taxon>Clostridia</taxon>
        <taxon>Lachnospirales</taxon>
        <taxon>Lachnospiraceae</taxon>
        <taxon>Laedolimicola</taxon>
    </lineage>
</organism>
<keyword evidence="6 9" id="KW-0460">Magnesium</keyword>
<feature type="binding site" evidence="9">
    <location>
        <position position="287"/>
    </location>
    <ligand>
        <name>K(+)</name>
        <dbReference type="ChEBI" id="CHEBI:29103"/>
    </ligand>
</feature>
<dbReference type="CDD" id="cd01174">
    <property type="entry name" value="ribokinase"/>
    <property type="match status" value="1"/>
</dbReference>
<keyword evidence="12" id="KW-1185">Reference proteome</keyword>
<keyword evidence="7 9" id="KW-0630">Potassium</keyword>
<feature type="active site" description="Proton acceptor" evidence="9">
    <location>
        <position position="254"/>
    </location>
</feature>
<feature type="binding site" evidence="9">
    <location>
        <position position="250"/>
    </location>
    <ligand>
        <name>K(+)</name>
        <dbReference type="ChEBI" id="CHEBI:29103"/>
    </ligand>
</feature>
<dbReference type="HAMAP" id="MF_01987">
    <property type="entry name" value="Ribokinase"/>
    <property type="match status" value="1"/>
</dbReference>
<keyword evidence="3 9" id="KW-0547">Nucleotide-binding</keyword>
<feature type="binding site" evidence="9">
    <location>
        <begin position="222"/>
        <end position="227"/>
    </location>
    <ligand>
        <name>ATP</name>
        <dbReference type="ChEBI" id="CHEBI:30616"/>
    </ligand>
</feature>
<feature type="binding site" evidence="9">
    <location>
        <position position="248"/>
    </location>
    <ligand>
        <name>K(+)</name>
        <dbReference type="ChEBI" id="CHEBI:29103"/>
    </ligand>
</feature>
<comment type="subunit">
    <text evidence="9">Homodimer.</text>
</comment>
<evidence type="ECO:0000256" key="5">
    <source>
        <dbReference type="ARBA" id="ARBA00022840"/>
    </source>
</evidence>
<dbReference type="InterPro" id="IPR011611">
    <property type="entry name" value="PfkB_dom"/>
</dbReference>
<reference evidence="11 12" key="1">
    <citation type="submission" date="2024-03" db="EMBL/GenBank/DDBJ databases">
        <title>Human intestinal bacterial collection.</title>
        <authorList>
            <person name="Pauvert C."/>
            <person name="Hitch T.C.A."/>
            <person name="Clavel T."/>
        </authorList>
    </citation>
    <scope>NUCLEOTIDE SEQUENCE [LARGE SCALE GENOMIC DNA]</scope>
    <source>
        <strain evidence="11 12">CLA-AA-H132</strain>
    </source>
</reference>
<keyword evidence="9" id="KW-0963">Cytoplasm</keyword>
<keyword evidence="4 9" id="KW-0418">Kinase</keyword>
<name>A0ABV1FJP0_9FIRM</name>
<dbReference type="InterPro" id="IPR029056">
    <property type="entry name" value="Ribokinase-like"/>
</dbReference>
<keyword evidence="1 9" id="KW-0808">Transferase</keyword>
<comment type="pathway">
    <text evidence="9">Carbohydrate metabolism; D-ribose degradation; D-ribose 5-phosphate from beta-D-ribopyranose: step 2/2.</text>
</comment>
<sequence>MKITVIGDLLYDCFIWADRLPRKGETVSGYRSGFFASGKGGNQAAQAAKLGADTFMIGKVGCDERGEILIHTMQTAGVYTEFITEDPKENTGTDCVLVDKDGNNAIIVAPQANSKITVEEVRRARAVIESSDVLLSQLQINEEAITEALTIAHEAGVTTVLNPAPARAIPKCYYELADYITPNETEAEFFTGILQKDYSENEWIKRVTEEYHKLGAKNVILTLGEKGCVYAGRESRFRVPAFPVEAVDSTAAGDSFNAAFCVSLASGMELREALAYANAAGALTASKHGSLPSLPDKDDVTEFMKRRKTL</sequence>
<keyword evidence="2 9" id="KW-0479">Metal-binding</keyword>
<accession>A0ABV1FJP0</accession>
<protein>
    <recommendedName>
        <fullName evidence="9">Ribokinase</fullName>
        <shortName evidence="9">RK</shortName>
        <ecNumber evidence="9">2.7.1.15</ecNumber>
    </recommendedName>
</protein>
<evidence type="ECO:0000256" key="2">
    <source>
        <dbReference type="ARBA" id="ARBA00022723"/>
    </source>
</evidence>
<feature type="binding site" evidence="9">
    <location>
        <begin position="253"/>
        <end position="254"/>
    </location>
    <ligand>
        <name>ATP</name>
        <dbReference type="ChEBI" id="CHEBI:30616"/>
    </ligand>
</feature>
<dbReference type="GO" id="GO:0004747">
    <property type="term" value="F:ribokinase activity"/>
    <property type="evidence" value="ECO:0007669"/>
    <property type="project" value="UniProtKB-EC"/>
</dbReference>
<feature type="binding site" evidence="9">
    <location>
        <position position="284"/>
    </location>
    <ligand>
        <name>K(+)</name>
        <dbReference type="ChEBI" id="CHEBI:29103"/>
    </ligand>
</feature>
<feature type="domain" description="Carbohydrate kinase PfkB" evidence="10">
    <location>
        <begin position="2"/>
        <end position="296"/>
    </location>
</feature>
<feature type="binding site" evidence="9">
    <location>
        <begin position="10"/>
        <end position="12"/>
    </location>
    <ligand>
        <name>substrate</name>
    </ligand>
</feature>
<feature type="binding site" evidence="9">
    <location>
        <position position="293"/>
    </location>
    <ligand>
        <name>K(+)</name>
        <dbReference type="ChEBI" id="CHEBI:29103"/>
    </ligand>
</feature>
<evidence type="ECO:0000313" key="12">
    <source>
        <dbReference type="Proteomes" id="UP001438008"/>
    </source>
</evidence>
<feature type="binding site" evidence="9">
    <location>
        <position position="183"/>
    </location>
    <ligand>
        <name>ATP</name>
        <dbReference type="ChEBI" id="CHEBI:30616"/>
    </ligand>
</feature>
<evidence type="ECO:0000256" key="8">
    <source>
        <dbReference type="ARBA" id="ARBA00023277"/>
    </source>
</evidence>
<evidence type="ECO:0000256" key="6">
    <source>
        <dbReference type="ARBA" id="ARBA00022842"/>
    </source>
</evidence>
<dbReference type="InterPro" id="IPR011877">
    <property type="entry name" value="Ribokinase"/>
</dbReference>
<gene>
    <name evidence="9" type="primary">rbsK</name>
    <name evidence="11" type="ORF">WMO29_12430</name>
</gene>
<comment type="activity regulation">
    <text evidence="9">Activated by a monovalent cation that binds near, but not in, the active site. The most likely occupant of the site in vivo is potassium. Ion binding induces a conformational change that may alter substrate affinity.</text>
</comment>
<dbReference type="InterPro" id="IPR002139">
    <property type="entry name" value="Ribo/fructo_kinase"/>
</dbReference>
<comment type="cofactor">
    <cofactor evidence="9">
        <name>Mg(2+)</name>
        <dbReference type="ChEBI" id="CHEBI:18420"/>
    </cofactor>
    <text evidence="9">Requires a divalent cation, most likely magnesium in vivo, as an electrophilic catalyst to aid phosphoryl group transfer. It is the chelate of the metal and the nucleotide that is the actual substrate.</text>
</comment>
<feature type="binding site" evidence="9">
    <location>
        <begin position="38"/>
        <end position="42"/>
    </location>
    <ligand>
        <name>substrate</name>
    </ligand>
</feature>